<evidence type="ECO:0000256" key="6">
    <source>
        <dbReference type="ARBA" id="ARBA00022967"/>
    </source>
</evidence>
<evidence type="ECO:0000313" key="15">
    <source>
        <dbReference type="EMBL" id="GJB92239.1"/>
    </source>
</evidence>
<dbReference type="Proteomes" id="UP001161704">
    <property type="component" value="Unassembled WGS sequence"/>
</dbReference>
<dbReference type="EMBL" id="CP120942">
    <property type="protein sequence ID" value="WFF98177.1"/>
    <property type="molecule type" value="Genomic_DNA"/>
</dbReference>
<dbReference type="Gene3D" id="2.40.50.100">
    <property type="match status" value="1"/>
</dbReference>
<dbReference type="InterPro" id="IPR005893">
    <property type="entry name" value="PotA-like"/>
</dbReference>
<dbReference type="InterPro" id="IPR003593">
    <property type="entry name" value="AAA+_ATPase"/>
</dbReference>
<dbReference type="Pfam" id="PF00005">
    <property type="entry name" value="ABC_tran"/>
    <property type="match status" value="1"/>
</dbReference>
<dbReference type="GeneID" id="48820520"/>
<reference evidence="18" key="8">
    <citation type="submission" date="2023-11" db="EMBL/GenBank/DDBJ databases">
        <title>WGS of Aeromonas in Northern Israel.</title>
        <authorList>
            <person name="Hershko Y."/>
        </authorList>
    </citation>
    <scope>NUCLEOTIDE SEQUENCE</scope>
    <source>
        <strain evidence="18">77416</strain>
    </source>
</reference>
<evidence type="ECO:0000256" key="1">
    <source>
        <dbReference type="ARBA" id="ARBA00022448"/>
    </source>
</evidence>
<dbReference type="EMBL" id="JAOCFT010000001">
    <property type="protein sequence ID" value="MDH1900002.1"/>
    <property type="molecule type" value="Genomic_DNA"/>
</dbReference>
<dbReference type="EMBL" id="JAOCIZ010000023">
    <property type="protein sequence ID" value="MDH1504921.1"/>
    <property type="molecule type" value="Genomic_DNA"/>
</dbReference>
<dbReference type="Proteomes" id="UP000737420">
    <property type="component" value="Unassembled WGS sequence"/>
</dbReference>
<dbReference type="NCBIfam" id="TIGR01187">
    <property type="entry name" value="potA"/>
    <property type="match status" value="1"/>
</dbReference>
<dbReference type="GO" id="GO:0015417">
    <property type="term" value="F:ABC-type polyamine transporter activity"/>
    <property type="evidence" value="ECO:0007669"/>
    <property type="project" value="UniProtKB-EC"/>
</dbReference>
<dbReference type="RefSeq" id="WP_010676056.1">
    <property type="nucleotide sequence ID" value="NZ_AP019195.1"/>
</dbReference>
<dbReference type="SUPFAM" id="SSF52540">
    <property type="entry name" value="P-loop containing nucleoside triphosphate hydrolases"/>
    <property type="match status" value="1"/>
</dbReference>
<keyword evidence="1 8" id="KW-0813">Transport</keyword>
<dbReference type="EMBL" id="BPNN01000001">
    <property type="protein sequence ID" value="GJA61460.1"/>
    <property type="molecule type" value="Genomic_DNA"/>
</dbReference>
<evidence type="ECO:0000313" key="12">
    <source>
        <dbReference type="EMBL" id="GJA39769.1"/>
    </source>
</evidence>
<dbReference type="InterPro" id="IPR027417">
    <property type="entry name" value="P-loop_NTPase"/>
</dbReference>
<dbReference type="EMBL" id="BPNI01000005">
    <property type="protein sequence ID" value="GJA39769.1"/>
    <property type="molecule type" value="Genomic_DNA"/>
</dbReference>
<evidence type="ECO:0000256" key="7">
    <source>
        <dbReference type="ARBA" id="ARBA00023136"/>
    </source>
</evidence>
<dbReference type="EMBL" id="AP021927">
    <property type="protein sequence ID" value="BBQ31223.1"/>
    <property type="molecule type" value="Genomic_DNA"/>
</dbReference>
<evidence type="ECO:0000313" key="22">
    <source>
        <dbReference type="EMBL" id="WFF98177.1"/>
    </source>
</evidence>
<keyword evidence="3" id="KW-0997">Cell inner membrane</keyword>
<evidence type="ECO:0000313" key="19">
    <source>
        <dbReference type="EMBL" id="MEA9434263.1"/>
    </source>
</evidence>
<dbReference type="Proteomes" id="UP001160758">
    <property type="component" value="Unassembled WGS sequence"/>
</dbReference>
<evidence type="ECO:0000256" key="3">
    <source>
        <dbReference type="ARBA" id="ARBA00022519"/>
    </source>
</evidence>
<dbReference type="InterPro" id="IPR003439">
    <property type="entry name" value="ABC_transporter-like_ATP-bd"/>
</dbReference>
<dbReference type="GO" id="GO:0005524">
    <property type="term" value="F:ATP binding"/>
    <property type="evidence" value="ECO:0007669"/>
    <property type="project" value="UniProtKB-KW"/>
</dbReference>
<reference evidence="11 23" key="2">
    <citation type="submission" date="2019-12" db="EMBL/GenBank/DDBJ databases">
        <title>complete genome sequences of Aeromonas caviae str. WP2-W18-ESBL-01 isolated from wastewater treatment plant effluent.</title>
        <authorList>
            <person name="Sekizuka T."/>
            <person name="Itokawa K."/>
            <person name="Yatsu K."/>
            <person name="Inamine Y."/>
            <person name="Kuroda M."/>
        </authorList>
    </citation>
    <scope>NUCLEOTIDE SEQUENCE [LARGE SCALE GENOMIC DNA]</scope>
    <source>
        <strain evidence="11 23">WP2-W18-ESBL-01</strain>
    </source>
</reference>
<comment type="subunit">
    <text evidence="8">The complex is composed of two ATP-binding proteins (PotA), two transmembrane proteins (PotB and PotC) and a solute-binding protein (PotD).</text>
</comment>
<evidence type="ECO:0000313" key="18">
    <source>
        <dbReference type="EMBL" id="MDX7719306.1"/>
    </source>
</evidence>
<dbReference type="PROSITE" id="PS00211">
    <property type="entry name" value="ABC_TRANSPORTER_1"/>
    <property type="match status" value="1"/>
</dbReference>
<dbReference type="InterPro" id="IPR013611">
    <property type="entry name" value="Transp-assoc_OB_typ2"/>
</dbReference>
<dbReference type="Proteomes" id="UP000886934">
    <property type="component" value="Unassembled WGS sequence"/>
</dbReference>
<dbReference type="Proteomes" id="UP001277183">
    <property type="component" value="Unassembled WGS sequence"/>
</dbReference>
<keyword evidence="5 8" id="KW-0067">ATP-binding</keyword>
<dbReference type="PANTHER" id="PTHR42781:SF5">
    <property type="entry name" value="PUTRESCINE TRANSPORT ATP-BINDING PROTEIN POTG"/>
    <property type="match status" value="1"/>
</dbReference>
<evidence type="ECO:0000313" key="13">
    <source>
        <dbReference type="EMBL" id="GJA54476.1"/>
    </source>
</evidence>
<keyword evidence="4 8" id="KW-0547">Nucleotide-binding</keyword>
<evidence type="ECO:0000313" key="11">
    <source>
        <dbReference type="EMBL" id="BBQ31223.1"/>
    </source>
</evidence>
<dbReference type="Proteomes" id="UP000886939">
    <property type="component" value="Unassembled WGS sequence"/>
</dbReference>
<dbReference type="Proteomes" id="UP001218423">
    <property type="component" value="Chromosome"/>
</dbReference>
<dbReference type="OrthoDB" id="9802264at2"/>
<accession>A0A081LL88</accession>
<dbReference type="Proteomes" id="UP000266778">
    <property type="component" value="Chromosome"/>
</dbReference>
<dbReference type="FunFam" id="3.40.50.300:FF:000133">
    <property type="entry name" value="Spermidine/putrescine import ATP-binding protein PotA"/>
    <property type="match status" value="1"/>
</dbReference>
<dbReference type="EMBL" id="CP025706">
    <property type="protein sequence ID" value="AXB05203.1"/>
    <property type="molecule type" value="Genomic_DNA"/>
</dbReference>
<dbReference type="EMBL" id="CP065937">
    <property type="protein sequence ID" value="QQA62764.1"/>
    <property type="molecule type" value="Genomic_DNA"/>
</dbReference>
<evidence type="ECO:0000313" key="23">
    <source>
        <dbReference type="Proteomes" id="UP000515756"/>
    </source>
</evidence>
<dbReference type="Gene3D" id="3.40.50.300">
    <property type="entry name" value="P-loop containing nucleotide triphosphate hydrolases"/>
    <property type="match status" value="1"/>
</dbReference>
<reference evidence="10" key="1">
    <citation type="journal article" date="2019" name="J Environ">
        <title>Genetic characterization and potential molecular dissemination mechanism of tet (31) gene in Aeromonas caviae from an oxytetracycline wastewater treatment system.</title>
        <authorList>
            <person name="Shi Y."/>
            <person name="Tian Z."/>
            <person name="Leclercq S.O."/>
            <person name="Zhang H."/>
            <person name="Yang M."/>
            <person name="Zhang Y."/>
        </authorList>
    </citation>
    <scope>NUCLEOTIDE SEQUENCE</scope>
    <source>
        <strain evidence="10">T25-39</strain>
    </source>
</reference>
<dbReference type="Pfam" id="PF08402">
    <property type="entry name" value="TOBE_2"/>
    <property type="match status" value="1"/>
</dbReference>
<name>A0A081LL88_AERCA</name>
<evidence type="ECO:0000256" key="8">
    <source>
        <dbReference type="RuleBase" id="RU364083"/>
    </source>
</evidence>
<dbReference type="InterPro" id="IPR050093">
    <property type="entry name" value="ABC_SmlMolc_Importer"/>
</dbReference>
<dbReference type="GO" id="GO:0043190">
    <property type="term" value="C:ATP-binding cassette (ABC) transporter complex"/>
    <property type="evidence" value="ECO:0007669"/>
    <property type="project" value="InterPro"/>
</dbReference>
<evidence type="ECO:0000256" key="5">
    <source>
        <dbReference type="ARBA" id="ARBA00022840"/>
    </source>
</evidence>
<dbReference type="EMBL" id="BPNL01000018">
    <property type="protein sequence ID" value="GJA54476.1"/>
    <property type="molecule type" value="Genomic_DNA"/>
</dbReference>
<comment type="catalytic activity">
    <reaction evidence="8">
        <text>ATP + H2O + polyamine-[polyamine-binding protein]Side 1 = ADP + phosphate + polyamineSide 2 + [polyamine-binding protein]Side 1.</text>
        <dbReference type="EC" id="7.6.2.11"/>
    </reaction>
</comment>
<evidence type="ECO:0000313" key="20">
    <source>
        <dbReference type="EMBL" id="QQA62764.1"/>
    </source>
</evidence>
<evidence type="ECO:0000313" key="17">
    <source>
        <dbReference type="EMBL" id="MDH1900002.1"/>
    </source>
</evidence>
<evidence type="ECO:0000313" key="14">
    <source>
        <dbReference type="EMBL" id="GJA61460.1"/>
    </source>
</evidence>
<dbReference type="Proteomes" id="UP001304847">
    <property type="component" value="Unassembled WGS sequence"/>
</dbReference>
<evidence type="ECO:0000256" key="2">
    <source>
        <dbReference type="ARBA" id="ARBA00022475"/>
    </source>
</evidence>
<dbReference type="EC" id="7.6.2.11" evidence="8"/>
<comment type="similarity">
    <text evidence="8">Belongs to the ABC transporter superfamily. Spermidine/putrescine importer (TC 3.A.1.11.1) family.</text>
</comment>
<organism evidence="14 25">
    <name type="scientific">Aeromonas caviae</name>
    <name type="common">Aeromonas punctata</name>
    <dbReference type="NCBI Taxonomy" id="648"/>
    <lineage>
        <taxon>Bacteria</taxon>
        <taxon>Pseudomonadati</taxon>
        <taxon>Pseudomonadota</taxon>
        <taxon>Gammaproteobacteria</taxon>
        <taxon>Aeromonadales</taxon>
        <taxon>Aeromonadaceae</taxon>
        <taxon>Aeromonas</taxon>
    </lineage>
</organism>
<evidence type="ECO:0000313" key="24">
    <source>
        <dbReference type="Proteomes" id="UP000737420"/>
    </source>
</evidence>
<keyword evidence="26" id="KW-1185">Reference proteome</keyword>
<evidence type="ECO:0000259" key="9">
    <source>
        <dbReference type="PROSITE" id="PS50893"/>
    </source>
</evidence>
<evidence type="ECO:0000313" key="10">
    <source>
        <dbReference type="EMBL" id="AXB05203.1"/>
    </source>
</evidence>
<dbReference type="Proteomes" id="UP001163285">
    <property type="component" value="Chromosome"/>
</dbReference>
<sequence>MAIASSAYKKALEGSQQRKEVLVKIDRVSKQFDETLAVDNVSLNIHKGEIFALLGGSGSGKSTLLRMLAGFERPTEGRLFLDGVDITDMPPYERPINMMFQSYALFPHMTVAQNIAFGLKQDGLPKAEIDARVEEMLKLVQMTQYARRKPHQLSGGQRQRVALARSLAKRPKLLLLDEPMGALDKKLRSTMQLELVEIIERVGVTCVMVTHDQEEAMTMAERIAIMHLGCIEQIGSPMDIYETPASRLVCEFIGNVNLFDGLLVEDEQDHAIIACADLEQPIYVGHGISSRAENKKVTYALRPEKLLMSLQKPEEIEHPDFNWTKGEVYDIAYLGGHSVYHIQLPSGKIVQAFIANAERHGKRPTWDDQVFLYWEDDSGVVLQS</sequence>
<dbReference type="PROSITE" id="PS50893">
    <property type="entry name" value="ABC_TRANSPORTER_2"/>
    <property type="match status" value="1"/>
</dbReference>
<reference evidence="22" key="6">
    <citation type="submission" date="2023-03" db="EMBL/GenBank/DDBJ databases">
        <title>Aeromonas caviae strain AC1520.</title>
        <authorList>
            <person name="Xie T."/>
            <person name="Zhang Q."/>
            <person name="Deng J."/>
            <person name="Li X."/>
        </authorList>
    </citation>
    <scope>NUCLEOTIDE SEQUENCE</scope>
    <source>
        <strain evidence="22">AC1520</strain>
    </source>
</reference>
<dbReference type="Proteomes" id="UP000887009">
    <property type="component" value="Unassembled WGS sequence"/>
</dbReference>
<evidence type="ECO:0000313" key="21">
    <source>
        <dbReference type="EMBL" id="UZC87746.1"/>
    </source>
</evidence>
<dbReference type="GO" id="GO:0015847">
    <property type="term" value="P:putrescine transport"/>
    <property type="evidence" value="ECO:0007669"/>
    <property type="project" value="UniProtKB-ARBA"/>
</dbReference>
<reference evidence="14 24" key="4">
    <citation type="submission" date="2021-07" db="EMBL/GenBank/DDBJ databases">
        <title>Draft genome sequence of carbapenem-resistant Aeromonas spp. in Japan.</title>
        <authorList>
            <person name="Maehana S."/>
            <person name="Suzuki M."/>
            <person name="Kitasato H."/>
        </authorList>
    </citation>
    <scope>NUCLEOTIDE SEQUENCE</scope>
    <source>
        <strain evidence="12">KAM343</strain>
        <strain evidence="13">KAM348</strain>
        <strain evidence="14">KAM351</strain>
        <strain evidence="15 24">KAM382</strain>
    </source>
</reference>
<keyword evidence="7 8" id="KW-0472">Membrane</keyword>
<keyword evidence="6 8" id="KW-1278">Translocase</keyword>
<dbReference type="EMBL" id="BPOP01000021">
    <property type="protein sequence ID" value="GJB92239.1"/>
    <property type="molecule type" value="Genomic_DNA"/>
</dbReference>
<dbReference type="InterPro" id="IPR008995">
    <property type="entry name" value="Mo/tungstate-bd_C_term_dom"/>
</dbReference>
<feature type="domain" description="ABC transporter" evidence="9">
    <location>
        <begin position="23"/>
        <end position="253"/>
    </location>
</feature>
<dbReference type="GO" id="GO:0016887">
    <property type="term" value="F:ATP hydrolysis activity"/>
    <property type="evidence" value="ECO:0007669"/>
    <property type="project" value="InterPro"/>
</dbReference>
<keyword evidence="2 8" id="KW-1003">Cell membrane</keyword>
<dbReference type="KEGG" id="acav:VI35_00775"/>
<dbReference type="EMBL" id="JAYGOJ010000001">
    <property type="protein sequence ID" value="MEA9434263.1"/>
    <property type="molecule type" value="Genomic_DNA"/>
</dbReference>
<dbReference type="EMBL" id="CP110176">
    <property type="protein sequence ID" value="UZC87746.1"/>
    <property type="molecule type" value="Genomic_DNA"/>
</dbReference>
<evidence type="ECO:0000313" key="25">
    <source>
        <dbReference type="Proteomes" id="UP000886934"/>
    </source>
</evidence>
<proteinExistence type="inferred from homology"/>
<evidence type="ECO:0000313" key="16">
    <source>
        <dbReference type="EMBL" id="MDH1504921.1"/>
    </source>
</evidence>
<reference evidence="21" key="7">
    <citation type="submission" date="2023-04" db="EMBL/GenBank/DDBJ databases">
        <title>Whole Genome Sequence of Multi-drug resistant Aeromonas caviae as a gut pathogen in newborn.</title>
        <authorList>
            <person name="Jadhav S.V."/>
            <person name="Saroj S.D."/>
            <person name="Saha U.B."/>
            <person name="Sen S."/>
            <person name="Kher A."/>
        </authorList>
    </citation>
    <scope>NUCLEOTIDE SEQUENCE</scope>
    <source>
        <strain evidence="21">SVJ23</strain>
    </source>
</reference>
<dbReference type="SUPFAM" id="SSF50331">
    <property type="entry name" value="MOP-like"/>
    <property type="match status" value="1"/>
</dbReference>
<dbReference type="Proteomes" id="UP000515756">
    <property type="component" value="Chromosome"/>
</dbReference>
<comment type="function">
    <text evidence="8">Part of the ABC transporter complex PotABCD involved in spermidine/putrescine import. Responsible for energy coupling to the transport system.</text>
</comment>
<protein>
    <recommendedName>
        <fullName evidence="8">Spermidine/putrescine import ATP-binding protein PotA</fullName>
        <ecNumber evidence="8">7.6.2.11</ecNumber>
    </recommendedName>
</protein>
<reference evidence="19 26" key="9">
    <citation type="submission" date="2023-12" db="EMBL/GenBank/DDBJ databases">
        <title>Characterization of antibiotic resistance in Aeromonas spp. in hospital effluent.</title>
        <authorList>
            <person name="Negoseki B.R.S."/>
            <person name="Krul D."/>
            <person name="Siqueira A.C."/>
            <person name="Almeida M."/>
            <person name="Mesa D."/>
            <person name="Conte D."/>
            <person name="Dalla-Costa L.M."/>
        </authorList>
    </citation>
    <scope>NUCLEOTIDE SEQUENCE [LARGE SCALE GENOMIC DNA]</scope>
    <source>
        <strain evidence="19 26">36v</strain>
    </source>
</reference>
<dbReference type="SMART" id="SM00382">
    <property type="entry name" value="AAA"/>
    <property type="match status" value="1"/>
</dbReference>
<reference evidence="16" key="5">
    <citation type="submission" date="2022-09" db="EMBL/GenBank/DDBJ databases">
        <title>Intensive care unit water sources are persistently colonized with multi-drug resistant bacteria and are the site of extensive horizontal gene transfer of antibiotic resistance genes.</title>
        <authorList>
            <person name="Diorio-Toth L."/>
        </authorList>
    </citation>
    <scope>NUCLEOTIDE SEQUENCE</scope>
    <source>
        <strain evidence="16">GD03710</strain>
        <strain evidence="17">GD03796</strain>
    </source>
</reference>
<gene>
    <name evidence="8 10" type="primary">potA</name>
    <name evidence="10" type="ORF">C1C91_09575</name>
    <name evidence="20" type="ORF">JC965_10110</name>
    <name evidence="12" type="ORF">KAM343_05650</name>
    <name evidence="13" type="ORF">KAM348_18990</name>
    <name evidence="14" type="ORF">KAM351_00710</name>
    <name evidence="15" type="ORF">KAM382_23000</name>
    <name evidence="17" type="ORF">N5I07_21080</name>
    <name evidence="16" type="ORF">N5I20_07625</name>
    <name evidence="21" type="ORF">OJY61_07500</name>
    <name evidence="22" type="ORF">P5S46_00720</name>
    <name evidence="18" type="ORF">SJS77_02270</name>
    <name evidence="19" type="ORF">VCX44_00150</name>
    <name evidence="11" type="ORF">WP2W18E01_28050</name>
</gene>
<reference evidence="20" key="3">
    <citation type="submission" date="2020-12" db="EMBL/GenBank/DDBJ databases">
        <title>GES Beta-lactamases isolated from hospital effluents in Brazil.</title>
        <authorList>
            <person name="Conte D."/>
            <person name="Mesa D."/>
            <person name="Palmeiro J.K."/>
            <person name="Dalla-Costa L.M."/>
        </authorList>
    </citation>
    <scope>NUCLEOTIDE SEQUENCE [LARGE SCALE GENOMIC DNA]</scope>
    <source>
        <strain evidence="20">Aero21</strain>
    </source>
</reference>
<dbReference type="PANTHER" id="PTHR42781">
    <property type="entry name" value="SPERMIDINE/PUTRESCINE IMPORT ATP-BINDING PROTEIN POTA"/>
    <property type="match status" value="1"/>
</dbReference>
<evidence type="ECO:0000313" key="26">
    <source>
        <dbReference type="Proteomes" id="UP001304847"/>
    </source>
</evidence>
<evidence type="ECO:0000256" key="4">
    <source>
        <dbReference type="ARBA" id="ARBA00022741"/>
    </source>
</evidence>
<dbReference type="AlphaFoldDB" id="A0A081LL88"/>
<dbReference type="InterPro" id="IPR017871">
    <property type="entry name" value="ABC_transporter-like_CS"/>
</dbReference>
<dbReference type="EMBL" id="JAWZVU010000016">
    <property type="protein sequence ID" value="MDX7719306.1"/>
    <property type="molecule type" value="Genomic_DNA"/>
</dbReference>